<accession>W6YB91</accession>
<sequence length="58" mass="6373">MITLGKYRTLLVGIETFRYHVVTSSAKYVCRHGAYSKTEFSTALVSSPDASLTTNSGR</sequence>
<dbReference type="AlphaFoldDB" id="W6YB91"/>
<dbReference type="KEGG" id="bze:COCCADRAFT_92544"/>
<dbReference type="EMBL" id="KI964585">
    <property type="protein sequence ID" value="EUC34790.1"/>
    <property type="molecule type" value="Genomic_DNA"/>
</dbReference>
<evidence type="ECO:0000313" key="1">
    <source>
        <dbReference type="EMBL" id="EUC34790.1"/>
    </source>
</evidence>
<dbReference type="RefSeq" id="XP_007710905.1">
    <property type="nucleotide sequence ID" value="XM_007712715.1"/>
</dbReference>
<gene>
    <name evidence="1" type="ORF">COCCADRAFT_92544</name>
</gene>
<proteinExistence type="predicted"/>
<keyword evidence="2" id="KW-1185">Reference proteome</keyword>
<organism evidence="1 2">
    <name type="scientific">Cochliobolus carbonum (strain 26-R-13)</name>
    <name type="common">Maize leaf spot fungus</name>
    <name type="synonym">Bipolaris zeicola</name>
    <dbReference type="NCBI Taxonomy" id="930089"/>
    <lineage>
        <taxon>Eukaryota</taxon>
        <taxon>Fungi</taxon>
        <taxon>Dikarya</taxon>
        <taxon>Ascomycota</taxon>
        <taxon>Pezizomycotina</taxon>
        <taxon>Dothideomycetes</taxon>
        <taxon>Pleosporomycetidae</taxon>
        <taxon>Pleosporales</taxon>
        <taxon>Pleosporineae</taxon>
        <taxon>Pleosporaceae</taxon>
        <taxon>Bipolaris</taxon>
    </lineage>
</organism>
<evidence type="ECO:0000313" key="2">
    <source>
        <dbReference type="Proteomes" id="UP000053841"/>
    </source>
</evidence>
<dbReference type="Proteomes" id="UP000053841">
    <property type="component" value="Unassembled WGS sequence"/>
</dbReference>
<protein>
    <submittedName>
        <fullName evidence="1">Uncharacterized protein</fullName>
    </submittedName>
</protein>
<name>W6YB91_COCC2</name>
<dbReference type="HOGENOM" id="CLU_2978801_0_0_1"/>
<reference evidence="1 2" key="1">
    <citation type="journal article" date="2013" name="PLoS Genet.">
        <title>Comparative genome structure, secondary metabolite, and effector coding capacity across Cochliobolus pathogens.</title>
        <authorList>
            <person name="Condon B.J."/>
            <person name="Leng Y."/>
            <person name="Wu D."/>
            <person name="Bushley K.E."/>
            <person name="Ohm R.A."/>
            <person name="Otillar R."/>
            <person name="Martin J."/>
            <person name="Schackwitz W."/>
            <person name="Grimwood J."/>
            <person name="MohdZainudin N."/>
            <person name="Xue C."/>
            <person name="Wang R."/>
            <person name="Manning V.A."/>
            <person name="Dhillon B."/>
            <person name="Tu Z.J."/>
            <person name="Steffenson B.J."/>
            <person name="Salamov A."/>
            <person name="Sun H."/>
            <person name="Lowry S."/>
            <person name="LaButti K."/>
            <person name="Han J."/>
            <person name="Copeland A."/>
            <person name="Lindquist E."/>
            <person name="Barry K."/>
            <person name="Schmutz J."/>
            <person name="Baker S.E."/>
            <person name="Ciuffetti L.M."/>
            <person name="Grigoriev I.V."/>
            <person name="Zhong S."/>
            <person name="Turgeon B.G."/>
        </authorList>
    </citation>
    <scope>NUCLEOTIDE SEQUENCE [LARGE SCALE GENOMIC DNA]</scope>
    <source>
        <strain evidence="1 2">26-R-13</strain>
    </source>
</reference>
<dbReference type="GeneID" id="19153396"/>